<name>A0A5C3N0D1_9AGAM</name>
<feature type="region of interest" description="Disordered" evidence="1">
    <location>
        <begin position="162"/>
        <end position="190"/>
    </location>
</feature>
<dbReference type="STRING" id="5364.A0A5C3N0D1"/>
<sequence>MSSAPEHIEEVCLGSKAKCPRCIDKRDSCSREWKRSQRDVQPRRRAVRRGSDRDPRRRARQQGAGDVEEAFQSLVSERYVCTSQRHLHHALTPPLPSQPIEPATESSSNSVSNTARLSRIASKSNVYQSRMHVRLPLYLHSTSYIPSLDCKQQSRLLRLAARRSRRRRGQRAHHADANHHRAQHANQIRRRDPRALHVALPLQLAHPHPALGRARHRRLRPAGDRPRGGGSRRGTELEYVDGVRAAAA</sequence>
<gene>
    <name evidence="2" type="ORF">OE88DRAFT_194915</name>
</gene>
<reference evidence="2 3" key="1">
    <citation type="journal article" date="2019" name="Nat. Ecol. Evol.">
        <title>Megaphylogeny resolves global patterns of mushroom evolution.</title>
        <authorList>
            <person name="Varga T."/>
            <person name="Krizsan K."/>
            <person name="Foldi C."/>
            <person name="Dima B."/>
            <person name="Sanchez-Garcia M."/>
            <person name="Sanchez-Ramirez S."/>
            <person name="Szollosi G.J."/>
            <person name="Szarkandi J.G."/>
            <person name="Papp V."/>
            <person name="Albert L."/>
            <person name="Andreopoulos W."/>
            <person name="Angelini C."/>
            <person name="Antonin V."/>
            <person name="Barry K.W."/>
            <person name="Bougher N.L."/>
            <person name="Buchanan P."/>
            <person name="Buyck B."/>
            <person name="Bense V."/>
            <person name="Catcheside P."/>
            <person name="Chovatia M."/>
            <person name="Cooper J."/>
            <person name="Damon W."/>
            <person name="Desjardin D."/>
            <person name="Finy P."/>
            <person name="Geml J."/>
            <person name="Haridas S."/>
            <person name="Hughes K."/>
            <person name="Justo A."/>
            <person name="Karasinski D."/>
            <person name="Kautmanova I."/>
            <person name="Kiss B."/>
            <person name="Kocsube S."/>
            <person name="Kotiranta H."/>
            <person name="LaButti K.M."/>
            <person name="Lechner B.E."/>
            <person name="Liimatainen K."/>
            <person name="Lipzen A."/>
            <person name="Lukacs Z."/>
            <person name="Mihaltcheva S."/>
            <person name="Morgado L.N."/>
            <person name="Niskanen T."/>
            <person name="Noordeloos M.E."/>
            <person name="Ohm R.A."/>
            <person name="Ortiz-Santana B."/>
            <person name="Ovrebo C."/>
            <person name="Racz N."/>
            <person name="Riley R."/>
            <person name="Savchenko A."/>
            <person name="Shiryaev A."/>
            <person name="Soop K."/>
            <person name="Spirin V."/>
            <person name="Szebenyi C."/>
            <person name="Tomsovsky M."/>
            <person name="Tulloss R.E."/>
            <person name="Uehling J."/>
            <person name="Grigoriev I.V."/>
            <person name="Vagvolgyi C."/>
            <person name="Papp T."/>
            <person name="Martin F.M."/>
            <person name="Miettinen O."/>
            <person name="Hibbett D.S."/>
            <person name="Nagy L.G."/>
        </authorList>
    </citation>
    <scope>NUCLEOTIDE SEQUENCE [LARGE SCALE GENOMIC DNA]</scope>
    <source>
        <strain evidence="2 3">OMC1185</strain>
    </source>
</reference>
<feature type="region of interest" description="Disordered" evidence="1">
    <location>
        <begin position="27"/>
        <end position="67"/>
    </location>
</feature>
<feature type="region of interest" description="Disordered" evidence="1">
    <location>
        <begin position="204"/>
        <end position="248"/>
    </location>
</feature>
<evidence type="ECO:0000313" key="2">
    <source>
        <dbReference type="EMBL" id="TFK50920.1"/>
    </source>
</evidence>
<evidence type="ECO:0000256" key="1">
    <source>
        <dbReference type="SAM" id="MobiDB-lite"/>
    </source>
</evidence>
<feature type="compositionally biased region" description="Polar residues" evidence="1">
    <location>
        <begin position="104"/>
        <end position="115"/>
    </location>
</feature>
<dbReference type="AlphaFoldDB" id="A0A5C3N0D1"/>
<protein>
    <submittedName>
        <fullName evidence="2">Uncharacterized protein</fullName>
    </submittedName>
</protein>
<keyword evidence="3" id="KW-1185">Reference proteome</keyword>
<feature type="compositionally biased region" description="Basic residues" evidence="1">
    <location>
        <begin position="162"/>
        <end position="172"/>
    </location>
</feature>
<organism evidence="2 3">
    <name type="scientific">Heliocybe sulcata</name>
    <dbReference type="NCBI Taxonomy" id="5364"/>
    <lineage>
        <taxon>Eukaryota</taxon>
        <taxon>Fungi</taxon>
        <taxon>Dikarya</taxon>
        <taxon>Basidiomycota</taxon>
        <taxon>Agaricomycotina</taxon>
        <taxon>Agaricomycetes</taxon>
        <taxon>Gloeophyllales</taxon>
        <taxon>Gloeophyllaceae</taxon>
        <taxon>Heliocybe</taxon>
    </lineage>
</organism>
<feature type="region of interest" description="Disordered" evidence="1">
    <location>
        <begin position="90"/>
        <end position="115"/>
    </location>
</feature>
<dbReference type="EMBL" id="ML213512">
    <property type="protein sequence ID" value="TFK50920.1"/>
    <property type="molecule type" value="Genomic_DNA"/>
</dbReference>
<feature type="compositionally biased region" description="Basic and acidic residues" evidence="1">
    <location>
        <begin position="27"/>
        <end position="42"/>
    </location>
</feature>
<accession>A0A5C3N0D1</accession>
<proteinExistence type="predicted"/>
<dbReference type="Proteomes" id="UP000305948">
    <property type="component" value="Unassembled WGS sequence"/>
</dbReference>
<evidence type="ECO:0000313" key="3">
    <source>
        <dbReference type="Proteomes" id="UP000305948"/>
    </source>
</evidence>